<dbReference type="Gene3D" id="1.20.120.160">
    <property type="entry name" value="HPT domain"/>
    <property type="match status" value="1"/>
</dbReference>
<feature type="domain" description="HAMP" evidence="22">
    <location>
        <begin position="359"/>
        <end position="411"/>
    </location>
</feature>
<dbReference type="Pfam" id="PF00512">
    <property type="entry name" value="HisKA"/>
    <property type="match status" value="1"/>
</dbReference>
<evidence type="ECO:0000313" key="24">
    <source>
        <dbReference type="EMBL" id="TKB50491.1"/>
    </source>
</evidence>
<dbReference type="PROSITE" id="PS50110">
    <property type="entry name" value="RESPONSE_REGULATORY"/>
    <property type="match status" value="1"/>
</dbReference>
<keyword evidence="8" id="KW-0812">Transmembrane</keyword>
<dbReference type="InterPro" id="IPR005467">
    <property type="entry name" value="His_kinase_dom"/>
</dbReference>
<dbReference type="NCBIfam" id="TIGR02956">
    <property type="entry name" value="TMAO_torS"/>
    <property type="match status" value="1"/>
</dbReference>
<keyword evidence="5" id="KW-0997">Cell inner membrane</keyword>
<keyword evidence="13" id="KW-0902">Two-component regulatory system</keyword>
<dbReference type="FunFam" id="1.10.287.130:FF:000002">
    <property type="entry name" value="Two-component osmosensing histidine kinase"/>
    <property type="match status" value="1"/>
</dbReference>
<dbReference type="InterPro" id="IPR036097">
    <property type="entry name" value="HisK_dim/P_sf"/>
</dbReference>
<evidence type="ECO:0000259" key="22">
    <source>
        <dbReference type="PROSITE" id="PS50885"/>
    </source>
</evidence>
<evidence type="ECO:0000256" key="16">
    <source>
        <dbReference type="ARBA" id="ARBA00068150"/>
    </source>
</evidence>
<dbReference type="Gene3D" id="3.30.565.10">
    <property type="entry name" value="Histidine kinase-like ATPase, C-terminal domain"/>
    <property type="match status" value="1"/>
</dbReference>
<evidence type="ECO:0000256" key="14">
    <source>
        <dbReference type="ARBA" id="ARBA00023136"/>
    </source>
</evidence>
<dbReference type="OrthoDB" id="9810730at2"/>
<dbReference type="CDD" id="cd00082">
    <property type="entry name" value="HisKA"/>
    <property type="match status" value="1"/>
</dbReference>
<organism evidence="24 25">
    <name type="scientific">Ferrimonas sediminicola</name>
    <dbReference type="NCBI Taxonomy" id="2569538"/>
    <lineage>
        <taxon>Bacteria</taxon>
        <taxon>Pseudomonadati</taxon>
        <taxon>Pseudomonadota</taxon>
        <taxon>Gammaproteobacteria</taxon>
        <taxon>Alteromonadales</taxon>
        <taxon>Ferrimonadaceae</taxon>
        <taxon>Ferrimonas</taxon>
    </lineage>
</organism>
<dbReference type="Gene3D" id="3.40.50.2300">
    <property type="match status" value="1"/>
</dbReference>
<dbReference type="Pfam" id="PF01627">
    <property type="entry name" value="Hpt"/>
    <property type="match status" value="1"/>
</dbReference>
<comment type="subunit">
    <text evidence="15">At low DSF concentrations, interacts with RpfF.</text>
</comment>
<evidence type="ECO:0000256" key="3">
    <source>
        <dbReference type="ARBA" id="ARBA00012438"/>
    </source>
</evidence>
<dbReference type="Pfam" id="PF00072">
    <property type="entry name" value="Response_reg"/>
    <property type="match status" value="1"/>
</dbReference>
<name>A0A4U1BH00_9GAMM</name>
<evidence type="ECO:0000256" key="19">
    <source>
        <dbReference type="SAM" id="Coils"/>
    </source>
</evidence>
<sequence>MKLNRFLPRRSLTAKLLLAFLALASLSVLSSLVGWLSLSELKSGHDALAQRAVPLFNQSRSLAELGGRIVLTGQFLTQVDDPAELIRSEQRLKSDLAALNRQLADLDSIGPNTSISSPLLATSERVADLLSEQVKLVGQRLAQEHDFNQGIDLANQVALDMAQLVDSQLANAETAIVARSIGLYGEAETRVQHVDDLVEVDLLQLRRMSELKYSLIRLRQQLVLLPQATDRVSVQSLRERYASLSRYLPLMIQEVRDPERRQAMEGMMTRLAQGERLYELRQRQLTFAPRLSDLSSQVEQEFARLNSRMDDLLLRANNAISDAGRQADEAFRWSQLTLGVIGVLALGAGLLLVWQVVLKDVVVRINYYTGALLSLAEGRVDVEVTAKGEDELSRLAGAIRAFKENVIARRRAESELRQQHRRLEQTVSERTAELSLVNRKLAEQLKVSAQAKEQAEEASRAKSSFLATISHEIRTPMNGILGMAQLMESDNLTAQQQNQLQVIRRSGESLLEVINDVLDYSKIEAGGLELLSEPCDVAALAQEVVDTLGPVASAKGLALQLEVDAGLAPAYLGDPGKLRQIMMNLASNGVKFTREGQVRLLVTQRDQQFLFQVIDSGPGIDEDRQQAIFEPFRQAGAHHTPGGTGLGLSISRRLAEAMGGSLTVESEPGQGATFTLRVPSFECAAPQEEESELTLPPKARLLVVEDNPTNQLVISGFLKRLGQSFILASDGAEALAALEQGPFDLALLDINLPDISGDRLRPQLVSGHRRHFGANLACLAMSAHAFTEQVEAFIASGFDGFIAKPLRLAELARVLAGQGDAIKAVENSDEMHLLNLRQLEQDLAVLGRETVEIMCQRFAEDAAELLACDSEEWKAAVHRLKGGAGSLGMIRLASACSELEISGHWSEETRESLIALCNGSVEAIEQWLQEKG</sequence>
<dbReference type="SMART" id="SM00387">
    <property type="entry name" value="HATPase_c"/>
    <property type="match status" value="1"/>
</dbReference>
<protein>
    <recommendedName>
        <fullName evidence="16">Sensory/regulatory protein RpfC</fullName>
        <ecNumber evidence="3">2.7.13.3</ecNumber>
    </recommendedName>
</protein>
<dbReference type="InterPro" id="IPR004358">
    <property type="entry name" value="Sig_transdc_His_kin-like_C"/>
</dbReference>
<dbReference type="EMBL" id="SWCI01000002">
    <property type="protein sequence ID" value="TKB50491.1"/>
    <property type="molecule type" value="Genomic_DNA"/>
</dbReference>
<evidence type="ECO:0000256" key="4">
    <source>
        <dbReference type="ARBA" id="ARBA00022475"/>
    </source>
</evidence>
<evidence type="ECO:0000256" key="5">
    <source>
        <dbReference type="ARBA" id="ARBA00022519"/>
    </source>
</evidence>
<dbReference type="SMART" id="SM00304">
    <property type="entry name" value="HAMP"/>
    <property type="match status" value="1"/>
</dbReference>
<dbReference type="Gene3D" id="1.20.58.920">
    <property type="match status" value="1"/>
</dbReference>
<evidence type="ECO:0000256" key="12">
    <source>
        <dbReference type="ARBA" id="ARBA00022989"/>
    </source>
</evidence>
<gene>
    <name evidence="24" type="primary">torS</name>
    <name evidence="24" type="ORF">FCL40_04895</name>
</gene>
<feature type="modified residue" description="Phosphohistidine" evidence="17">
    <location>
        <position position="878"/>
    </location>
</feature>
<keyword evidence="10 24" id="KW-0418">Kinase</keyword>
<dbReference type="InterPro" id="IPR011006">
    <property type="entry name" value="CheY-like_superfamily"/>
</dbReference>
<evidence type="ECO:0000259" key="20">
    <source>
        <dbReference type="PROSITE" id="PS50109"/>
    </source>
</evidence>
<dbReference type="InterPro" id="IPR001789">
    <property type="entry name" value="Sig_transdc_resp-reg_receiver"/>
</dbReference>
<keyword evidence="25" id="KW-1185">Reference proteome</keyword>
<feature type="domain" description="Histidine kinase" evidence="20">
    <location>
        <begin position="468"/>
        <end position="682"/>
    </location>
</feature>
<dbReference type="Pfam" id="PF02518">
    <property type="entry name" value="HATPase_c"/>
    <property type="match status" value="1"/>
</dbReference>
<keyword evidence="11" id="KW-0067">ATP-binding</keyword>
<dbReference type="SMART" id="SM00448">
    <property type="entry name" value="REC"/>
    <property type="match status" value="1"/>
</dbReference>
<keyword evidence="14" id="KW-0472">Membrane</keyword>
<evidence type="ECO:0000256" key="8">
    <source>
        <dbReference type="ARBA" id="ARBA00022692"/>
    </source>
</evidence>
<evidence type="ECO:0000256" key="9">
    <source>
        <dbReference type="ARBA" id="ARBA00022741"/>
    </source>
</evidence>
<dbReference type="PIRSF" id="PIRSF036437">
    <property type="entry name" value="HK_TorS"/>
    <property type="match status" value="1"/>
</dbReference>
<dbReference type="SMART" id="SM00388">
    <property type="entry name" value="HisKA"/>
    <property type="match status" value="1"/>
</dbReference>
<dbReference type="PROSITE" id="PS50894">
    <property type="entry name" value="HPT"/>
    <property type="match status" value="1"/>
</dbReference>
<dbReference type="PANTHER" id="PTHR43047">
    <property type="entry name" value="TWO-COMPONENT HISTIDINE PROTEIN KINASE"/>
    <property type="match status" value="1"/>
</dbReference>
<dbReference type="CDD" id="cd17546">
    <property type="entry name" value="REC_hyHK_CKI1_RcsC-like"/>
    <property type="match status" value="1"/>
</dbReference>
<keyword evidence="7 24" id="KW-0808">Transferase</keyword>
<reference evidence="24 25" key="1">
    <citation type="submission" date="2019-04" db="EMBL/GenBank/DDBJ databases">
        <authorList>
            <person name="Hwang J.C."/>
        </authorList>
    </citation>
    <scope>NUCLEOTIDE SEQUENCE [LARGE SCALE GENOMIC DNA]</scope>
    <source>
        <strain evidence="24 25">IMCC35001</strain>
    </source>
</reference>
<dbReference type="AlphaFoldDB" id="A0A4U1BH00"/>
<dbReference type="Gene3D" id="6.10.340.10">
    <property type="match status" value="1"/>
</dbReference>
<evidence type="ECO:0000256" key="7">
    <source>
        <dbReference type="ARBA" id="ARBA00022679"/>
    </source>
</evidence>
<feature type="domain" description="Response regulatory" evidence="21">
    <location>
        <begin position="700"/>
        <end position="819"/>
    </location>
</feature>
<dbReference type="SUPFAM" id="SSF47384">
    <property type="entry name" value="Homodimeric domain of signal transducing histidine kinase"/>
    <property type="match status" value="1"/>
</dbReference>
<accession>A0A4U1BH00</accession>
<keyword evidence="4" id="KW-1003">Cell membrane</keyword>
<evidence type="ECO:0000256" key="2">
    <source>
        <dbReference type="ARBA" id="ARBA00004429"/>
    </source>
</evidence>
<evidence type="ECO:0000313" key="25">
    <source>
        <dbReference type="Proteomes" id="UP000305674"/>
    </source>
</evidence>
<dbReference type="InterPro" id="IPR037952">
    <property type="entry name" value="Sensor_TorS"/>
</dbReference>
<dbReference type="Proteomes" id="UP000305674">
    <property type="component" value="Unassembled WGS sequence"/>
</dbReference>
<evidence type="ECO:0000259" key="23">
    <source>
        <dbReference type="PROSITE" id="PS50894"/>
    </source>
</evidence>
<dbReference type="PROSITE" id="PS50885">
    <property type="entry name" value="HAMP"/>
    <property type="match status" value="1"/>
</dbReference>
<evidence type="ECO:0000256" key="15">
    <source>
        <dbReference type="ARBA" id="ARBA00064003"/>
    </source>
</evidence>
<keyword evidence="6 18" id="KW-0597">Phosphoprotein</keyword>
<feature type="modified residue" description="4-aspartylphosphate" evidence="18">
    <location>
        <position position="749"/>
    </location>
</feature>
<dbReference type="InterPro" id="IPR003661">
    <property type="entry name" value="HisK_dim/P_dom"/>
</dbReference>
<dbReference type="PROSITE" id="PS50109">
    <property type="entry name" value="HIS_KIN"/>
    <property type="match status" value="1"/>
</dbReference>
<dbReference type="Gene3D" id="1.10.287.130">
    <property type="match status" value="1"/>
</dbReference>
<dbReference type="FunFam" id="3.30.565.10:FF:000010">
    <property type="entry name" value="Sensor histidine kinase RcsC"/>
    <property type="match status" value="1"/>
</dbReference>
<feature type="coiled-coil region" evidence="19">
    <location>
        <begin position="409"/>
        <end position="461"/>
    </location>
</feature>
<dbReference type="InterPro" id="IPR008207">
    <property type="entry name" value="Sig_transdc_His_kin_Hpt_dom"/>
</dbReference>
<evidence type="ECO:0000256" key="18">
    <source>
        <dbReference type="PROSITE-ProRule" id="PRU00169"/>
    </source>
</evidence>
<evidence type="ECO:0000256" key="13">
    <source>
        <dbReference type="ARBA" id="ARBA00023012"/>
    </source>
</evidence>
<dbReference type="CDD" id="cd16922">
    <property type="entry name" value="HATPase_EvgS-ArcB-TorS-like"/>
    <property type="match status" value="1"/>
</dbReference>
<comment type="subcellular location">
    <subcellularLocation>
        <location evidence="2">Cell inner membrane</location>
        <topology evidence="2">Multi-pass membrane protein</topology>
    </subcellularLocation>
</comment>
<comment type="catalytic activity">
    <reaction evidence="1">
        <text>ATP + protein L-histidine = ADP + protein N-phospho-L-histidine.</text>
        <dbReference type="EC" id="2.7.13.3"/>
    </reaction>
</comment>
<keyword evidence="9" id="KW-0547">Nucleotide-binding</keyword>
<evidence type="ECO:0000256" key="11">
    <source>
        <dbReference type="ARBA" id="ARBA00022840"/>
    </source>
</evidence>
<dbReference type="PRINTS" id="PR00344">
    <property type="entry name" value="BCTRLSENSOR"/>
</dbReference>
<dbReference type="InterPro" id="IPR003660">
    <property type="entry name" value="HAMP_dom"/>
</dbReference>
<dbReference type="CDD" id="cd16172">
    <property type="entry name" value="TorS_sensor_domain"/>
    <property type="match status" value="1"/>
</dbReference>
<dbReference type="GO" id="GO:0000155">
    <property type="term" value="F:phosphorelay sensor kinase activity"/>
    <property type="evidence" value="ECO:0007669"/>
    <property type="project" value="InterPro"/>
</dbReference>
<evidence type="ECO:0000256" key="6">
    <source>
        <dbReference type="ARBA" id="ARBA00022553"/>
    </source>
</evidence>
<dbReference type="EC" id="2.7.13.3" evidence="3"/>
<keyword evidence="19" id="KW-0175">Coiled coil</keyword>
<proteinExistence type="predicted"/>
<dbReference type="GO" id="GO:0005524">
    <property type="term" value="F:ATP binding"/>
    <property type="evidence" value="ECO:0007669"/>
    <property type="project" value="UniProtKB-KW"/>
</dbReference>
<dbReference type="GO" id="GO:0005886">
    <property type="term" value="C:plasma membrane"/>
    <property type="evidence" value="ECO:0007669"/>
    <property type="project" value="UniProtKB-SubCell"/>
</dbReference>
<comment type="caution">
    <text evidence="24">The sequence shown here is derived from an EMBL/GenBank/DDBJ whole genome shotgun (WGS) entry which is preliminary data.</text>
</comment>
<dbReference type="InterPro" id="IPR036890">
    <property type="entry name" value="HATPase_C_sf"/>
</dbReference>
<dbReference type="Pfam" id="PF21689">
    <property type="entry name" value="TorS_sensor_domain"/>
    <property type="match status" value="1"/>
</dbReference>
<dbReference type="SUPFAM" id="SSF47226">
    <property type="entry name" value="Histidine-containing phosphotransfer domain, HPT domain"/>
    <property type="match status" value="1"/>
</dbReference>
<dbReference type="InterPro" id="IPR036641">
    <property type="entry name" value="HPT_dom_sf"/>
</dbReference>
<dbReference type="PANTHER" id="PTHR43047:SF78">
    <property type="entry name" value="SENSORY_REGULATORY PROTEIN RPFC"/>
    <property type="match status" value="1"/>
</dbReference>
<feature type="domain" description="HPt" evidence="23">
    <location>
        <begin position="839"/>
        <end position="931"/>
    </location>
</feature>
<dbReference type="InterPro" id="IPR038188">
    <property type="entry name" value="TorS_sensor_sf"/>
</dbReference>
<keyword evidence="12" id="KW-1133">Transmembrane helix</keyword>
<evidence type="ECO:0000256" key="17">
    <source>
        <dbReference type="PROSITE-ProRule" id="PRU00110"/>
    </source>
</evidence>
<dbReference type="SUPFAM" id="SSF52172">
    <property type="entry name" value="CheY-like"/>
    <property type="match status" value="1"/>
</dbReference>
<dbReference type="InterPro" id="IPR014302">
    <property type="entry name" value="Sig_transdc_His_kinase_TorS"/>
</dbReference>
<evidence type="ECO:0000256" key="10">
    <source>
        <dbReference type="ARBA" id="ARBA00022777"/>
    </source>
</evidence>
<dbReference type="InterPro" id="IPR003594">
    <property type="entry name" value="HATPase_dom"/>
</dbReference>
<evidence type="ECO:0000256" key="1">
    <source>
        <dbReference type="ARBA" id="ARBA00000085"/>
    </source>
</evidence>
<dbReference type="SUPFAM" id="SSF55874">
    <property type="entry name" value="ATPase domain of HSP90 chaperone/DNA topoisomerase II/histidine kinase"/>
    <property type="match status" value="1"/>
</dbReference>
<dbReference type="RefSeq" id="WP_136851912.1">
    <property type="nucleotide sequence ID" value="NZ_SWCI01000002.1"/>
</dbReference>
<evidence type="ECO:0000259" key="21">
    <source>
        <dbReference type="PROSITE" id="PS50110"/>
    </source>
</evidence>